<evidence type="ECO:0000313" key="4">
    <source>
        <dbReference type="Proteomes" id="UP000075886"/>
    </source>
</evidence>
<dbReference type="Proteomes" id="UP000075886">
    <property type="component" value="Unassembled WGS sequence"/>
</dbReference>
<reference evidence="4" key="1">
    <citation type="submission" date="2014-01" db="EMBL/GenBank/DDBJ databases">
        <title>The Genome Sequence of Anopheles farauti FAR1 (V2).</title>
        <authorList>
            <consortium name="The Broad Institute Genomics Platform"/>
            <person name="Neafsey D.E."/>
            <person name="Besansky N."/>
            <person name="Howell P."/>
            <person name="Walton C."/>
            <person name="Young S.K."/>
            <person name="Zeng Q."/>
            <person name="Gargeya S."/>
            <person name="Fitzgerald M."/>
            <person name="Haas B."/>
            <person name="Abouelleil A."/>
            <person name="Allen A.W."/>
            <person name="Alvarado L."/>
            <person name="Arachchi H.M."/>
            <person name="Berlin A.M."/>
            <person name="Chapman S.B."/>
            <person name="Gainer-Dewar J."/>
            <person name="Goldberg J."/>
            <person name="Griggs A."/>
            <person name="Gujja S."/>
            <person name="Hansen M."/>
            <person name="Howarth C."/>
            <person name="Imamovic A."/>
            <person name="Ireland A."/>
            <person name="Larimer J."/>
            <person name="McCowan C."/>
            <person name="Murphy C."/>
            <person name="Pearson M."/>
            <person name="Poon T.W."/>
            <person name="Priest M."/>
            <person name="Roberts A."/>
            <person name="Saif S."/>
            <person name="Shea T."/>
            <person name="Sisk P."/>
            <person name="Sykes S."/>
            <person name="Wortman J."/>
            <person name="Nusbaum C."/>
            <person name="Birren B."/>
        </authorList>
    </citation>
    <scope>NUCLEOTIDE SEQUENCE [LARGE SCALE GENOMIC DNA]</scope>
    <source>
        <strain evidence="4">FAR1</strain>
    </source>
</reference>
<feature type="transmembrane region" description="Helical" evidence="2">
    <location>
        <begin position="197"/>
        <end position="218"/>
    </location>
</feature>
<reference evidence="3" key="2">
    <citation type="submission" date="2020-05" db="UniProtKB">
        <authorList>
            <consortium name="EnsemblMetazoa"/>
        </authorList>
    </citation>
    <scope>IDENTIFICATION</scope>
    <source>
        <strain evidence="3">FAR1</strain>
    </source>
</reference>
<keyword evidence="2" id="KW-0472">Membrane</keyword>
<protein>
    <submittedName>
        <fullName evidence="3">Uncharacterized protein</fullName>
    </submittedName>
</protein>
<accession>A0A182Q854</accession>
<dbReference type="EnsemblMetazoa" id="AFAF004958-RA">
    <property type="protein sequence ID" value="AFAF004958-PA"/>
    <property type="gene ID" value="AFAF004958"/>
</dbReference>
<keyword evidence="4" id="KW-1185">Reference proteome</keyword>
<keyword evidence="2" id="KW-0812">Transmembrane</keyword>
<sequence length="312" mass="33280">MDHRRTSYGQHTDATPGGLGGQHQSVDVFALCAFTLLASFVSSRSHALGTDVPVVLAGNDSTKHTALSVGSSAAPGNGAIADGDVFTLLLNYYCLRCSQLWQMVLIAPTLDDPLPAAFPSLGFGFRIFEESAEIIVEISAHPPTATTSASKDTEPAASGVLMGKVLRTIDVCTVVEAIISPVGRSATGPDTSNDRRFVVIVLVVVSVVVVLVSARVLCRCRYILLMFLGRFLLCPNQVRGKPARLGETVQQYETTLFGDACTSESIERRTVDFAPVTQSSNPTNPKTPPGEELSPPSSCPWLIGRRVPYDEG</sequence>
<evidence type="ECO:0000256" key="2">
    <source>
        <dbReference type="SAM" id="Phobius"/>
    </source>
</evidence>
<keyword evidence="2" id="KW-1133">Transmembrane helix</keyword>
<proteinExistence type="predicted"/>
<name>A0A182Q854_9DIPT</name>
<feature type="region of interest" description="Disordered" evidence="1">
    <location>
        <begin position="272"/>
        <end position="312"/>
    </location>
</feature>
<organism evidence="3 4">
    <name type="scientific">Anopheles farauti</name>
    <dbReference type="NCBI Taxonomy" id="69004"/>
    <lineage>
        <taxon>Eukaryota</taxon>
        <taxon>Metazoa</taxon>
        <taxon>Ecdysozoa</taxon>
        <taxon>Arthropoda</taxon>
        <taxon>Hexapoda</taxon>
        <taxon>Insecta</taxon>
        <taxon>Pterygota</taxon>
        <taxon>Neoptera</taxon>
        <taxon>Endopterygota</taxon>
        <taxon>Diptera</taxon>
        <taxon>Nematocera</taxon>
        <taxon>Culicoidea</taxon>
        <taxon>Culicidae</taxon>
        <taxon>Anophelinae</taxon>
        <taxon>Anopheles</taxon>
    </lineage>
</organism>
<evidence type="ECO:0000313" key="3">
    <source>
        <dbReference type="EnsemblMetazoa" id="AFAF004958-PA"/>
    </source>
</evidence>
<dbReference type="AlphaFoldDB" id="A0A182Q854"/>
<evidence type="ECO:0000256" key="1">
    <source>
        <dbReference type="SAM" id="MobiDB-lite"/>
    </source>
</evidence>
<dbReference type="VEuPathDB" id="VectorBase:AFAF004958"/>
<dbReference type="EMBL" id="AXCN02000279">
    <property type="status" value="NOT_ANNOTATED_CDS"/>
    <property type="molecule type" value="Genomic_DNA"/>
</dbReference>